<evidence type="ECO:0000256" key="4">
    <source>
        <dbReference type="ARBA" id="ARBA00022692"/>
    </source>
</evidence>
<dbReference type="Gene3D" id="1.20.1250.20">
    <property type="entry name" value="MFS general substrate transporter like domains"/>
    <property type="match status" value="1"/>
</dbReference>
<keyword evidence="3" id="KW-1003">Cell membrane</keyword>
<evidence type="ECO:0000256" key="2">
    <source>
        <dbReference type="ARBA" id="ARBA00022448"/>
    </source>
</evidence>
<feature type="transmembrane region" description="Helical" evidence="7">
    <location>
        <begin position="346"/>
        <end position="364"/>
    </location>
</feature>
<evidence type="ECO:0000259" key="8">
    <source>
        <dbReference type="PROSITE" id="PS50850"/>
    </source>
</evidence>
<feature type="transmembrane region" description="Helical" evidence="7">
    <location>
        <begin position="64"/>
        <end position="81"/>
    </location>
</feature>
<evidence type="ECO:0000256" key="7">
    <source>
        <dbReference type="SAM" id="Phobius"/>
    </source>
</evidence>
<feature type="transmembrane region" description="Helical" evidence="7">
    <location>
        <begin position="417"/>
        <end position="436"/>
    </location>
</feature>
<keyword evidence="2" id="KW-0813">Transport</keyword>
<evidence type="ECO:0000313" key="10">
    <source>
        <dbReference type="Proteomes" id="UP000655589"/>
    </source>
</evidence>
<gene>
    <name evidence="9" type="ORF">GCM10010102_13220</name>
</gene>
<feature type="transmembrane region" description="Helical" evidence="7">
    <location>
        <begin position="151"/>
        <end position="171"/>
    </location>
</feature>
<keyword evidence="5 7" id="KW-1133">Transmembrane helix</keyword>
<dbReference type="InterPro" id="IPR011701">
    <property type="entry name" value="MFS"/>
</dbReference>
<feature type="transmembrane region" description="Helical" evidence="7">
    <location>
        <begin position="318"/>
        <end position="339"/>
    </location>
</feature>
<keyword evidence="10" id="KW-1185">Reference proteome</keyword>
<dbReference type="GO" id="GO:0022857">
    <property type="term" value="F:transmembrane transporter activity"/>
    <property type="evidence" value="ECO:0007669"/>
    <property type="project" value="InterPro"/>
</dbReference>
<feature type="transmembrane region" description="Helical" evidence="7">
    <location>
        <begin position="213"/>
        <end position="232"/>
    </location>
</feature>
<feature type="transmembrane region" description="Helical" evidence="7">
    <location>
        <begin position="280"/>
        <end position="298"/>
    </location>
</feature>
<feature type="transmembrane region" description="Helical" evidence="7">
    <location>
        <begin position="244"/>
        <end position="260"/>
    </location>
</feature>
<dbReference type="Gene3D" id="1.20.1720.10">
    <property type="entry name" value="Multidrug resistance protein D"/>
    <property type="match status" value="1"/>
</dbReference>
<dbReference type="InterPro" id="IPR020846">
    <property type="entry name" value="MFS_dom"/>
</dbReference>
<dbReference type="Proteomes" id="UP000655589">
    <property type="component" value="Unassembled WGS sequence"/>
</dbReference>
<proteinExistence type="predicted"/>
<evidence type="ECO:0000256" key="5">
    <source>
        <dbReference type="ARBA" id="ARBA00022989"/>
    </source>
</evidence>
<dbReference type="InterPro" id="IPR036259">
    <property type="entry name" value="MFS_trans_sf"/>
</dbReference>
<evidence type="ECO:0000256" key="3">
    <source>
        <dbReference type="ARBA" id="ARBA00022475"/>
    </source>
</evidence>
<sequence length="515" mass="53238">MVETMTTTGMPVAQDPTALGRGRRWTLLVTVGTGLLLITLDNSILYTALPTLTRELNASWSESLWIINAYPLVMTGLLLGAGTLGDRLGHRRMFLAGLIVFGLASFMAATAPTPEVLIAARGLLAVGAAAMMPATLALIRVSFTDERERNIAISVWGSLSVVGGALGPIVGGALLEHFAWGSIFLVNVPVVLVAAVVGVAVAPTDDPHPDVRWDFISSVQALVTLVGLTVLIKEVAKAERDGTLLAAAALTTVVAWWVFVRRQRRLPFPLLDLTIFRNAAFASGVLAATIAMFAMGGLQLATTQRFQLVAGFTPLESGMLVAAIALGSLPSSLLGGMFLHVIGLRVLIGGGLGVGAAGVAWTIVSLQHGLLWLLGGLLVTGFGLGAAMSVASTAIIGNAPAKRAGMASSVEEVSYEFGSLAAVALLGSLLTTVYTLTVRLPEGAPPEAARSMTDALTAEGTGPEVLDAAFRAFGNSYFVVMVVCAGVLAVGSVVTTVLLRHYGPGSQSSAYGSAH</sequence>
<comment type="subcellular location">
    <subcellularLocation>
        <location evidence="1">Cell membrane</location>
        <topology evidence="1">Multi-pass membrane protein</topology>
    </subcellularLocation>
</comment>
<feature type="transmembrane region" description="Helical" evidence="7">
    <location>
        <begin position="177"/>
        <end position="201"/>
    </location>
</feature>
<accession>A0A8H9GGJ7</accession>
<feature type="transmembrane region" description="Helical" evidence="7">
    <location>
        <begin position="93"/>
        <end position="112"/>
    </location>
</feature>
<evidence type="ECO:0000256" key="1">
    <source>
        <dbReference type="ARBA" id="ARBA00004651"/>
    </source>
</evidence>
<reference evidence="9" key="1">
    <citation type="journal article" date="2014" name="Int. J. Syst. Evol. Microbiol.">
        <title>Complete genome sequence of Corynebacterium casei LMG S-19264T (=DSM 44701T), isolated from a smear-ripened cheese.</title>
        <authorList>
            <consortium name="US DOE Joint Genome Institute (JGI-PGF)"/>
            <person name="Walter F."/>
            <person name="Albersmeier A."/>
            <person name="Kalinowski J."/>
            <person name="Ruckert C."/>
        </authorList>
    </citation>
    <scope>NUCLEOTIDE SEQUENCE</scope>
    <source>
        <strain evidence="9">JCM 3051</strain>
    </source>
</reference>
<keyword evidence="6 7" id="KW-0472">Membrane</keyword>
<dbReference type="PROSITE" id="PS50850">
    <property type="entry name" value="MFS"/>
    <property type="match status" value="1"/>
</dbReference>
<dbReference type="GO" id="GO:0005886">
    <property type="term" value="C:plasma membrane"/>
    <property type="evidence" value="ECO:0007669"/>
    <property type="project" value="UniProtKB-SubCell"/>
</dbReference>
<dbReference type="PANTHER" id="PTHR42718:SF47">
    <property type="entry name" value="METHYL VIOLOGEN RESISTANCE PROTEIN SMVA"/>
    <property type="match status" value="1"/>
</dbReference>
<protein>
    <submittedName>
        <fullName evidence="9">MFS transporter</fullName>
    </submittedName>
</protein>
<dbReference type="AlphaFoldDB" id="A0A8H9GGJ7"/>
<reference evidence="9" key="2">
    <citation type="submission" date="2020-09" db="EMBL/GenBank/DDBJ databases">
        <authorList>
            <person name="Sun Q."/>
            <person name="Ohkuma M."/>
        </authorList>
    </citation>
    <scope>NUCLEOTIDE SEQUENCE</scope>
    <source>
        <strain evidence="9">JCM 3051</strain>
    </source>
</reference>
<feature type="transmembrane region" description="Helical" evidence="7">
    <location>
        <begin position="25"/>
        <end position="44"/>
    </location>
</feature>
<comment type="caution">
    <text evidence="9">The sequence shown here is derived from an EMBL/GenBank/DDBJ whole genome shotgun (WGS) entry which is preliminary data.</text>
</comment>
<organism evidence="9 10">
    <name type="scientific">Promicromonospora citrea</name>
    <dbReference type="NCBI Taxonomy" id="43677"/>
    <lineage>
        <taxon>Bacteria</taxon>
        <taxon>Bacillati</taxon>
        <taxon>Actinomycetota</taxon>
        <taxon>Actinomycetes</taxon>
        <taxon>Micrococcales</taxon>
        <taxon>Promicromonosporaceae</taxon>
        <taxon>Promicromonospora</taxon>
    </lineage>
</organism>
<dbReference type="SUPFAM" id="SSF103473">
    <property type="entry name" value="MFS general substrate transporter"/>
    <property type="match status" value="1"/>
</dbReference>
<name>A0A8H9GGJ7_9MICO</name>
<dbReference type="Pfam" id="PF07690">
    <property type="entry name" value="MFS_1"/>
    <property type="match status" value="1"/>
</dbReference>
<dbReference type="PANTHER" id="PTHR42718">
    <property type="entry name" value="MAJOR FACILITATOR SUPERFAMILY MULTIDRUG TRANSPORTER MFSC"/>
    <property type="match status" value="1"/>
</dbReference>
<feature type="domain" description="Major facilitator superfamily (MFS) profile" evidence="8">
    <location>
        <begin position="27"/>
        <end position="503"/>
    </location>
</feature>
<dbReference type="EMBL" id="BMPT01000004">
    <property type="protein sequence ID" value="GGM19073.1"/>
    <property type="molecule type" value="Genomic_DNA"/>
</dbReference>
<dbReference type="CDD" id="cd17321">
    <property type="entry name" value="MFS_MMR_MDR_like"/>
    <property type="match status" value="1"/>
</dbReference>
<feature type="transmembrane region" description="Helical" evidence="7">
    <location>
        <begin position="118"/>
        <end position="139"/>
    </location>
</feature>
<keyword evidence="4 7" id="KW-0812">Transmembrane</keyword>
<feature type="transmembrane region" description="Helical" evidence="7">
    <location>
        <begin position="370"/>
        <end position="396"/>
    </location>
</feature>
<evidence type="ECO:0000256" key="6">
    <source>
        <dbReference type="ARBA" id="ARBA00023136"/>
    </source>
</evidence>
<feature type="transmembrane region" description="Helical" evidence="7">
    <location>
        <begin position="477"/>
        <end position="499"/>
    </location>
</feature>
<evidence type="ECO:0000313" key="9">
    <source>
        <dbReference type="EMBL" id="GGM19073.1"/>
    </source>
</evidence>